<keyword evidence="3" id="KW-1185">Reference proteome</keyword>
<evidence type="ECO:0000259" key="1">
    <source>
        <dbReference type="Pfam" id="PF00004"/>
    </source>
</evidence>
<organism evidence="2 3">
    <name type="scientific">Microdochium trichocladiopsis</name>
    <dbReference type="NCBI Taxonomy" id="1682393"/>
    <lineage>
        <taxon>Eukaryota</taxon>
        <taxon>Fungi</taxon>
        <taxon>Dikarya</taxon>
        <taxon>Ascomycota</taxon>
        <taxon>Pezizomycotina</taxon>
        <taxon>Sordariomycetes</taxon>
        <taxon>Xylariomycetidae</taxon>
        <taxon>Xylariales</taxon>
        <taxon>Microdochiaceae</taxon>
        <taxon>Microdochium</taxon>
    </lineage>
</organism>
<dbReference type="Gene3D" id="3.40.50.300">
    <property type="entry name" value="P-loop containing nucleotide triphosphate hydrolases"/>
    <property type="match status" value="1"/>
</dbReference>
<dbReference type="PANTHER" id="PTHR46411:SF2">
    <property type="entry name" value="AAA+ ATPASE DOMAIN-CONTAINING PROTEIN"/>
    <property type="match status" value="1"/>
</dbReference>
<dbReference type="GeneID" id="70178545"/>
<dbReference type="Proteomes" id="UP000756346">
    <property type="component" value="Unassembled WGS sequence"/>
</dbReference>
<dbReference type="AlphaFoldDB" id="A0A9P8XW76"/>
<accession>A0A9P8XW76</accession>
<evidence type="ECO:0000313" key="3">
    <source>
        <dbReference type="Proteomes" id="UP000756346"/>
    </source>
</evidence>
<gene>
    <name evidence="2" type="ORF">B0I36DRAFT_218350</name>
</gene>
<dbReference type="EMBL" id="JAGTJQ010000012">
    <property type="protein sequence ID" value="KAH7016265.1"/>
    <property type="molecule type" value="Genomic_DNA"/>
</dbReference>
<dbReference type="PANTHER" id="PTHR46411">
    <property type="entry name" value="FAMILY ATPASE, PUTATIVE-RELATED"/>
    <property type="match status" value="1"/>
</dbReference>
<dbReference type="GO" id="GO:0016887">
    <property type="term" value="F:ATP hydrolysis activity"/>
    <property type="evidence" value="ECO:0007669"/>
    <property type="project" value="InterPro"/>
</dbReference>
<evidence type="ECO:0000313" key="2">
    <source>
        <dbReference type="EMBL" id="KAH7016265.1"/>
    </source>
</evidence>
<protein>
    <recommendedName>
        <fullName evidence="1">ATPase AAA-type core domain-containing protein</fullName>
    </recommendedName>
</protein>
<dbReference type="InterPro" id="IPR027417">
    <property type="entry name" value="P-loop_NTPase"/>
</dbReference>
<proteinExistence type="predicted"/>
<name>A0A9P8XW76_9PEZI</name>
<dbReference type="GO" id="GO:0005524">
    <property type="term" value="F:ATP binding"/>
    <property type="evidence" value="ECO:0007669"/>
    <property type="project" value="InterPro"/>
</dbReference>
<dbReference type="OrthoDB" id="10042665at2759"/>
<comment type="caution">
    <text evidence="2">The sequence shown here is derived from an EMBL/GenBank/DDBJ whole genome shotgun (WGS) entry which is preliminary data.</text>
</comment>
<feature type="domain" description="ATPase AAA-type core" evidence="1">
    <location>
        <begin position="78"/>
        <end position="105"/>
    </location>
</feature>
<sequence>PGEPEVFLFPAIIPGFDLCEKKWKEIEVDKIHDVVWNDNAFRHLVADEDVKERIEAAVRKQLETRTDHINNKGKGLIMLLHGPPGTGKTFTAQSVRLGSKWNCIMLLEGADIFIQQRQRRDTLVSIFRNRLEYEDGILVLTANSDIAFDETVTSHIKI</sequence>
<dbReference type="RefSeq" id="XP_046005889.1">
    <property type="nucleotide sequence ID" value="XM_046148999.1"/>
</dbReference>
<feature type="non-terminal residue" evidence="2">
    <location>
        <position position="1"/>
    </location>
</feature>
<feature type="non-terminal residue" evidence="2">
    <location>
        <position position="158"/>
    </location>
</feature>
<dbReference type="InterPro" id="IPR003959">
    <property type="entry name" value="ATPase_AAA_core"/>
</dbReference>
<dbReference type="SUPFAM" id="SSF52540">
    <property type="entry name" value="P-loop containing nucleoside triphosphate hydrolases"/>
    <property type="match status" value="1"/>
</dbReference>
<reference evidence="2" key="1">
    <citation type="journal article" date="2021" name="Nat. Commun.">
        <title>Genetic determinants of endophytism in the Arabidopsis root mycobiome.</title>
        <authorList>
            <person name="Mesny F."/>
            <person name="Miyauchi S."/>
            <person name="Thiergart T."/>
            <person name="Pickel B."/>
            <person name="Atanasova L."/>
            <person name="Karlsson M."/>
            <person name="Huettel B."/>
            <person name="Barry K.W."/>
            <person name="Haridas S."/>
            <person name="Chen C."/>
            <person name="Bauer D."/>
            <person name="Andreopoulos W."/>
            <person name="Pangilinan J."/>
            <person name="LaButti K."/>
            <person name="Riley R."/>
            <person name="Lipzen A."/>
            <person name="Clum A."/>
            <person name="Drula E."/>
            <person name="Henrissat B."/>
            <person name="Kohler A."/>
            <person name="Grigoriev I.V."/>
            <person name="Martin F.M."/>
            <person name="Hacquard S."/>
        </authorList>
    </citation>
    <scope>NUCLEOTIDE SEQUENCE</scope>
    <source>
        <strain evidence="2">MPI-CAGE-CH-0230</strain>
    </source>
</reference>
<dbReference type="Pfam" id="PF00004">
    <property type="entry name" value="AAA"/>
    <property type="match status" value="1"/>
</dbReference>